<feature type="region of interest" description="Disordered" evidence="1">
    <location>
        <begin position="15"/>
        <end position="38"/>
    </location>
</feature>
<protein>
    <submittedName>
        <fullName evidence="2">Uncharacterized protein</fullName>
    </submittedName>
</protein>
<proteinExistence type="predicted"/>
<reference evidence="2 3" key="1">
    <citation type="submission" date="2016-09" db="EMBL/GenBank/DDBJ databases">
        <title>The draft genome of Dichanthelium oligosanthes: A C3 panicoid grass species.</title>
        <authorList>
            <person name="Studer A.J."/>
            <person name="Schnable J.C."/>
            <person name="Brutnell T.P."/>
        </authorList>
    </citation>
    <scope>NUCLEOTIDE SEQUENCE [LARGE SCALE GENOMIC DNA]</scope>
    <source>
        <strain evidence="3">cv. Kellogg 1175</strain>
        <tissue evidence="2">Leaf</tissue>
    </source>
</reference>
<feature type="region of interest" description="Disordered" evidence="1">
    <location>
        <begin position="92"/>
        <end position="123"/>
    </location>
</feature>
<feature type="non-terminal residue" evidence="2">
    <location>
        <position position="1"/>
    </location>
</feature>
<gene>
    <name evidence="2" type="ORF">BAE44_0024336</name>
</gene>
<accession>A0A1E5UP56</accession>
<sequence length="123" mass="13374">LCRCRGHVVRSDAARGRASVVRNPPEAEGSKGRMWQSLGSAGGPLRLCAFDIRDEESSNMLPHNDVKDVHGVWVMDAAGGAPWRRVHEAVGGRREAGGRRGWARTGRSVGSRFFPLPTRRGSS</sequence>
<dbReference type="STRING" id="888268.A0A1E5UP56"/>
<dbReference type="OrthoDB" id="665980at2759"/>
<dbReference type="EMBL" id="LWDX02069346">
    <property type="protein sequence ID" value="OEL14644.1"/>
    <property type="molecule type" value="Genomic_DNA"/>
</dbReference>
<comment type="caution">
    <text evidence="2">The sequence shown here is derived from an EMBL/GenBank/DDBJ whole genome shotgun (WGS) entry which is preliminary data.</text>
</comment>
<evidence type="ECO:0000313" key="2">
    <source>
        <dbReference type="EMBL" id="OEL14644.1"/>
    </source>
</evidence>
<name>A0A1E5UP56_9POAL</name>
<evidence type="ECO:0000313" key="3">
    <source>
        <dbReference type="Proteomes" id="UP000095767"/>
    </source>
</evidence>
<evidence type="ECO:0000256" key="1">
    <source>
        <dbReference type="SAM" id="MobiDB-lite"/>
    </source>
</evidence>
<dbReference type="AlphaFoldDB" id="A0A1E5UP56"/>
<dbReference type="Proteomes" id="UP000095767">
    <property type="component" value="Unassembled WGS sequence"/>
</dbReference>
<organism evidence="2 3">
    <name type="scientific">Dichanthelium oligosanthes</name>
    <dbReference type="NCBI Taxonomy" id="888268"/>
    <lineage>
        <taxon>Eukaryota</taxon>
        <taxon>Viridiplantae</taxon>
        <taxon>Streptophyta</taxon>
        <taxon>Embryophyta</taxon>
        <taxon>Tracheophyta</taxon>
        <taxon>Spermatophyta</taxon>
        <taxon>Magnoliopsida</taxon>
        <taxon>Liliopsida</taxon>
        <taxon>Poales</taxon>
        <taxon>Poaceae</taxon>
        <taxon>PACMAD clade</taxon>
        <taxon>Panicoideae</taxon>
        <taxon>Panicodae</taxon>
        <taxon>Paniceae</taxon>
        <taxon>Dichantheliinae</taxon>
        <taxon>Dichanthelium</taxon>
    </lineage>
</organism>
<keyword evidence="3" id="KW-1185">Reference proteome</keyword>